<evidence type="ECO:0000313" key="6">
    <source>
        <dbReference type="Proteomes" id="UP000007254"/>
    </source>
</evidence>
<dbReference type="SUPFAM" id="SSF53383">
    <property type="entry name" value="PLP-dependent transferases"/>
    <property type="match status" value="1"/>
</dbReference>
<dbReference type="Gene3D" id="3.40.640.10">
    <property type="entry name" value="Type I PLP-dependent aspartate aminotransferase-like (Major domain)"/>
    <property type="match status" value="1"/>
</dbReference>
<comment type="cofactor">
    <cofactor evidence="1">
        <name>pyridoxal 5'-phosphate</name>
        <dbReference type="ChEBI" id="CHEBI:597326"/>
    </cofactor>
</comment>
<dbReference type="InterPro" id="IPR004839">
    <property type="entry name" value="Aminotransferase_I/II_large"/>
</dbReference>
<dbReference type="KEGG" id="stq:Spith_0830"/>
<evidence type="ECO:0000256" key="2">
    <source>
        <dbReference type="ARBA" id="ARBA00022679"/>
    </source>
</evidence>
<keyword evidence="5" id="KW-0032">Aminotransferase</keyword>
<dbReference type="PANTHER" id="PTHR13693">
    <property type="entry name" value="CLASS II AMINOTRANSFERASE/8-AMINO-7-OXONONANOATE SYNTHASE"/>
    <property type="match status" value="1"/>
</dbReference>
<gene>
    <name evidence="5" type="ordered locus">Spith_0830</name>
</gene>
<dbReference type="InterPro" id="IPR015421">
    <property type="entry name" value="PyrdxlP-dep_Trfase_major"/>
</dbReference>
<dbReference type="Gene3D" id="3.90.1150.10">
    <property type="entry name" value="Aspartate Aminotransferase, domain 1"/>
    <property type="match status" value="1"/>
</dbReference>
<dbReference type="InterPro" id="IPR050087">
    <property type="entry name" value="AON_synthase_class-II"/>
</dbReference>
<reference evidence="5 6" key="1">
    <citation type="submission" date="2011-06" db="EMBL/GenBank/DDBJ databases">
        <title>The complete genome of Spirochaeta thermophila DSM 6578.</title>
        <authorList>
            <consortium name="US DOE Joint Genome Institute (JGI-PGF)"/>
            <person name="Lucas S."/>
            <person name="Lapidus A."/>
            <person name="Bruce D."/>
            <person name="Goodwin L."/>
            <person name="Pitluck S."/>
            <person name="Peters L."/>
            <person name="Kyrpides N."/>
            <person name="Mavromatis K."/>
            <person name="Ivanova N."/>
            <person name="Mikailova N."/>
            <person name="Pagani I."/>
            <person name="Chertkov O."/>
            <person name="Detter J.C."/>
            <person name="Tapia R."/>
            <person name="Han C."/>
            <person name="Land M."/>
            <person name="Hauser L."/>
            <person name="Markowitz V."/>
            <person name="Cheng J.-F."/>
            <person name="Hugenholtz P."/>
            <person name="Woyke T."/>
            <person name="Wu D."/>
            <person name="Spring S."/>
            <person name="Merkhoffer B."/>
            <person name="Schneider S."/>
            <person name="Klenk H.-P."/>
            <person name="Eisen J.A."/>
        </authorList>
    </citation>
    <scope>NUCLEOTIDE SEQUENCE [LARGE SCALE GENOMIC DNA]</scope>
    <source>
        <strain evidence="6">ATCC 700085 / DSM 6578 / Z-1203</strain>
    </source>
</reference>
<dbReference type="Proteomes" id="UP000007254">
    <property type="component" value="Chromosome"/>
</dbReference>
<dbReference type="Pfam" id="PF00155">
    <property type="entry name" value="Aminotran_1_2"/>
    <property type="match status" value="1"/>
</dbReference>
<dbReference type="InterPro" id="IPR015424">
    <property type="entry name" value="PyrdxlP-dep_Trfase"/>
</dbReference>
<dbReference type="PANTHER" id="PTHR13693:SF100">
    <property type="entry name" value="8-AMINO-7-OXONONANOATE SYNTHASE"/>
    <property type="match status" value="1"/>
</dbReference>
<name>G0GBM7_WINT7</name>
<dbReference type="STRING" id="869211.Spith_0830"/>
<protein>
    <submittedName>
        <fullName evidence="5">Aminotransferase class I and II</fullName>
    </submittedName>
</protein>
<dbReference type="RefSeq" id="WP_014624482.1">
    <property type="nucleotide sequence ID" value="NC_017583.1"/>
</dbReference>
<organism evidence="5 6">
    <name type="scientific">Winmispira thermophila (strain ATCC 700085 / DSM 6578 / Z-1203)</name>
    <name type="common">Spirochaeta thermophila</name>
    <dbReference type="NCBI Taxonomy" id="869211"/>
    <lineage>
        <taxon>Bacteria</taxon>
        <taxon>Pseudomonadati</taxon>
        <taxon>Spirochaetota</taxon>
        <taxon>Spirochaetia</taxon>
        <taxon>Winmispirales</taxon>
        <taxon>Winmispiraceae</taxon>
        <taxon>Winmispira</taxon>
    </lineage>
</organism>
<evidence type="ECO:0000259" key="4">
    <source>
        <dbReference type="Pfam" id="PF00155"/>
    </source>
</evidence>
<proteinExistence type="predicted"/>
<dbReference type="GO" id="GO:0009102">
    <property type="term" value="P:biotin biosynthetic process"/>
    <property type="evidence" value="ECO:0007669"/>
    <property type="project" value="TreeGrafter"/>
</dbReference>
<dbReference type="GO" id="GO:0008710">
    <property type="term" value="F:8-amino-7-oxononanoate synthase activity"/>
    <property type="evidence" value="ECO:0007669"/>
    <property type="project" value="TreeGrafter"/>
</dbReference>
<dbReference type="HOGENOM" id="CLU_015846_11_2_12"/>
<accession>G0GBM7</accession>
<dbReference type="EMBL" id="CP002903">
    <property type="protein sequence ID" value="AEJ61105.1"/>
    <property type="molecule type" value="Genomic_DNA"/>
</dbReference>
<keyword evidence="6" id="KW-1185">Reference proteome</keyword>
<evidence type="ECO:0000256" key="1">
    <source>
        <dbReference type="ARBA" id="ARBA00001933"/>
    </source>
</evidence>
<keyword evidence="2" id="KW-0808">Transferase</keyword>
<evidence type="ECO:0000256" key="3">
    <source>
        <dbReference type="ARBA" id="ARBA00022898"/>
    </source>
</evidence>
<dbReference type="OrthoDB" id="9807157at2"/>
<sequence length="392" mass="42916">MLSDKWESIRRELISSSRFRTCESLRQEGKYVFWNGQKLLHLSSNDYLGIGTDLALQHQFLSEQLNNAESAGRCLGEGGSRLLCGNTASIEKAEKTWCGWLGKEKALLFSSGYHANVALFSVLGELNATVFLDEECHASMFDGLRIGRTRFYRFRHNDPHHLENLLSRYGHKGEQAVIATEGIFSMEGDTPPLPALCELKNRFGALLVVDEAHALGVIGPQGRGAAAEEKLDTWVDVVIGTGGKALGASGGVVGGPQWLIEALINRGRSLIYTTGIPPLLAEWHAWIIPKIQAMEEQRIHATRLTSLLQSALQRKGIPVRGGKGCLLAAIAGPDPKAVEWAKHLRASGFFVHPIRPPTVPPGTSRIRFSITALMSQKDILHLADVCGTLMEL</sequence>
<dbReference type="GO" id="GO:0030170">
    <property type="term" value="F:pyridoxal phosphate binding"/>
    <property type="evidence" value="ECO:0007669"/>
    <property type="project" value="InterPro"/>
</dbReference>
<evidence type="ECO:0000313" key="5">
    <source>
        <dbReference type="EMBL" id="AEJ61105.1"/>
    </source>
</evidence>
<feature type="domain" description="Aminotransferase class I/classII large" evidence="4">
    <location>
        <begin position="38"/>
        <end position="384"/>
    </location>
</feature>
<dbReference type="InterPro" id="IPR015422">
    <property type="entry name" value="PyrdxlP-dep_Trfase_small"/>
</dbReference>
<dbReference type="GO" id="GO:0008483">
    <property type="term" value="F:transaminase activity"/>
    <property type="evidence" value="ECO:0007669"/>
    <property type="project" value="UniProtKB-KW"/>
</dbReference>
<dbReference type="AlphaFoldDB" id="G0GBM7"/>
<keyword evidence="3" id="KW-0663">Pyridoxal phosphate</keyword>